<evidence type="ECO:0000256" key="1">
    <source>
        <dbReference type="SAM" id="MobiDB-lite"/>
    </source>
</evidence>
<reference evidence="2" key="1">
    <citation type="journal article" date="2017" name="Gigascience">
        <title>The genome draft of coconut (Cocos nucifera).</title>
        <authorList>
            <person name="Xiao Y."/>
            <person name="Xu P."/>
            <person name="Fan H."/>
            <person name="Baudouin L."/>
            <person name="Xia W."/>
            <person name="Bocs S."/>
            <person name="Xu J."/>
            <person name="Li Q."/>
            <person name="Guo A."/>
            <person name="Zhou L."/>
            <person name="Li J."/>
            <person name="Wu Y."/>
            <person name="Ma Z."/>
            <person name="Armero A."/>
            <person name="Issali A.E."/>
            <person name="Liu N."/>
            <person name="Peng M."/>
            <person name="Yang Y."/>
        </authorList>
    </citation>
    <scope>NUCLEOTIDE SEQUENCE</scope>
    <source>
        <tissue evidence="2">Spear leaf of Hainan Tall coconut</tissue>
    </source>
</reference>
<keyword evidence="3" id="KW-1185">Reference proteome</keyword>
<reference evidence="2" key="2">
    <citation type="submission" date="2019-07" db="EMBL/GenBank/DDBJ databases">
        <authorList>
            <person name="Yang Y."/>
            <person name="Bocs S."/>
            <person name="Baudouin L."/>
        </authorList>
    </citation>
    <scope>NUCLEOTIDE SEQUENCE</scope>
    <source>
        <tissue evidence="2">Spear leaf of Hainan Tall coconut</tissue>
    </source>
</reference>
<comment type="caution">
    <text evidence="2">The sequence shown here is derived from an EMBL/GenBank/DDBJ whole genome shotgun (WGS) entry which is preliminary data.</text>
</comment>
<gene>
    <name evidence="2" type="ORF">COCNU_01G015470</name>
</gene>
<name>A0A8K0MVG5_COCNU</name>
<protein>
    <submittedName>
        <fullName evidence="2">Uncharacterized protein</fullName>
    </submittedName>
</protein>
<evidence type="ECO:0000313" key="2">
    <source>
        <dbReference type="EMBL" id="KAG1327613.1"/>
    </source>
</evidence>
<proteinExistence type="predicted"/>
<organism evidence="2 3">
    <name type="scientific">Cocos nucifera</name>
    <name type="common">Coconut palm</name>
    <dbReference type="NCBI Taxonomy" id="13894"/>
    <lineage>
        <taxon>Eukaryota</taxon>
        <taxon>Viridiplantae</taxon>
        <taxon>Streptophyta</taxon>
        <taxon>Embryophyta</taxon>
        <taxon>Tracheophyta</taxon>
        <taxon>Spermatophyta</taxon>
        <taxon>Magnoliopsida</taxon>
        <taxon>Liliopsida</taxon>
        <taxon>Arecaceae</taxon>
        <taxon>Arecoideae</taxon>
        <taxon>Cocoseae</taxon>
        <taxon>Attaleinae</taxon>
        <taxon>Cocos</taxon>
    </lineage>
</organism>
<accession>A0A8K0MVG5</accession>
<feature type="region of interest" description="Disordered" evidence="1">
    <location>
        <begin position="88"/>
        <end position="123"/>
    </location>
</feature>
<dbReference type="AlphaFoldDB" id="A0A8K0MVG5"/>
<evidence type="ECO:0000313" key="3">
    <source>
        <dbReference type="Proteomes" id="UP000797356"/>
    </source>
</evidence>
<dbReference type="EMBL" id="CM017872">
    <property type="protein sequence ID" value="KAG1327613.1"/>
    <property type="molecule type" value="Genomic_DNA"/>
</dbReference>
<feature type="compositionally biased region" description="Acidic residues" evidence="1">
    <location>
        <begin position="41"/>
        <end position="52"/>
    </location>
</feature>
<dbReference type="Proteomes" id="UP000797356">
    <property type="component" value="Chromosome 1"/>
</dbReference>
<sequence>MCQRRVGKLVPQLPTSLRWHLPDLSVPPSSPYTPCIVIPSAEEEEEGGISGAEEEKERESEASYWIEFDDGRDAVQQLFSDLNLNGIVIPSAEEEEEGGISGAEEEKERGEDEVSSDPMKDGAPIAAPALIEDASMDAIPQLTTEVPSESQEVILIEAVSPIDIALITEVEATLDPALEQSIDR</sequence>
<feature type="region of interest" description="Disordered" evidence="1">
    <location>
        <begin position="40"/>
        <end position="61"/>
    </location>
</feature>